<name>A0A5M4B832_9FLAO</name>
<dbReference type="EMBL" id="BLBC01000005">
    <property type="protein sequence ID" value="GET45336.1"/>
    <property type="molecule type" value="Genomic_DNA"/>
</dbReference>
<sequence>MIVGSVIAKPLIYWYINLQSSEYDFMYYILLVGLFYICIERIFSTNFLLPLRKDKEAMKITLIASIIGFLMLYPLIKYFGINGGAIVISTSQTIMGLGSFFYYLKFKK</sequence>
<organism evidence="2 3">
    <name type="scientific">Capnocytophaga felis</name>
    <dbReference type="NCBI Taxonomy" id="2267611"/>
    <lineage>
        <taxon>Bacteria</taxon>
        <taxon>Pseudomonadati</taxon>
        <taxon>Bacteroidota</taxon>
        <taxon>Flavobacteriia</taxon>
        <taxon>Flavobacteriales</taxon>
        <taxon>Flavobacteriaceae</taxon>
        <taxon>Capnocytophaga</taxon>
    </lineage>
</organism>
<dbReference type="Proteomes" id="UP000398217">
    <property type="component" value="Unassembled WGS sequence"/>
</dbReference>
<feature type="transmembrane region" description="Helical" evidence="1">
    <location>
        <begin position="25"/>
        <end position="48"/>
    </location>
</feature>
<keyword evidence="3" id="KW-1185">Reference proteome</keyword>
<keyword evidence="1" id="KW-1133">Transmembrane helix</keyword>
<accession>A0A5M4B832</accession>
<evidence type="ECO:0000256" key="1">
    <source>
        <dbReference type="SAM" id="Phobius"/>
    </source>
</evidence>
<keyword evidence="1" id="KW-0472">Membrane</keyword>
<feature type="transmembrane region" description="Helical" evidence="1">
    <location>
        <begin position="60"/>
        <end position="79"/>
    </location>
</feature>
<evidence type="ECO:0000313" key="2">
    <source>
        <dbReference type="EMBL" id="GET45336.1"/>
    </source>
</evidence>
<gene>
    <name evidence="2" type="ORF">RCZ01_06380</name>
</gene>
<comment type="caution">
    <text evidence="2">The sequence shown here is derived from an EMBL/GenBank/DDBJ whole genome shotgun (WGS) entry which is preliminary data.</text>
</comment>
<evidence type="ECO:0000313" key="3">
    <source>
        <dbReference type="Proteomes" id="UP000398217"/>
    </source>
</evidence>
<dbReference type="AlphaFoldDB" id="A0A5M4B832"/>
<protein>
    <submittedName>
        <fullName evidence="2">Uncharacterized protein</fullName>
    </submittedName>
</protein>
<reference evidence="3" key="1">
    <citation type="journal article" date="2020" name="Int. J. Syst. Evol. Microbiol.">
        <title>Capnocytophaga felis sp. nov. isolated from the feline oral cavity.</title>
        <authorList>
            <person name="Suzuki M."/>
            <person name="Umeda K."/>
            <person name="Kimura M."/>
            <person name="Imaoka K."/>
            <person name="Morikawa S."/>
            <person name="Maeda K."/>
        </authorList>
    </citation>
    <scope>NUCLEOTIDE SEQUENCE [LARGE SCALE GENOMIC DNA]</scope>
    <source>
        <strain evidence="3">KC07070</strain>
    </source>
</reference>
<keyword evidence="1" id="KW-0812">Transmembrane</keyword>
<feature type="transmembrane region" description="Helical" evidence="1">
    <location>
        <begin position="85"/>
        <end position="104"/>
    </location>
</feature>
<proteinExistence type="predicted"/>